<dbReference type="OrthoDB" id="3483554at2759"/>
<name>A0A6A6P0G5_9PEZI</name>
<accession>A0A6A6P0G5</accession>
<dbReference type="EMBL" id="MU001681">
    <property type="protein sequence ID" value="KAF2457247.1"/>
    <property type="molecule type" value="Genomic_DNA"/>
</dbReference>
<organism evidence="1 2">
    <name type="scientific">Lineolata rhizophorae</name>
    <dbReference type="NCBI Taxonomy" id="578093"/>
    <lineage>
        <taxon>Eukaryota</taxon>
        <taxon>Fungi</taxon>
        <taxon>Dikarya</taxon>
        <taxon>Ascomycota</taxon>
        <taxon>Pezizomycotina</taxon>
        <taxon>Dothideomycetes</taxon>
        <taxon>Dothideomycetes incertae sedis</taxon>
        <taxon>Lineolatales</taxon>
        <taxon>Lineolataceae</taxon>
        <taxon>Lineolata</taxon>
    </lineage>
</organism>
<proteinExistence type="predicted"/>
<evidence type="ECO:0000313" key="2">
    <source>
        <dbReference type="Proteomes" id="UP000799766"/>
    </source>
</evidence>
<sequence>MRLDTTELRRNTLITHADHKTREDTPYISFTNSPSSLQELADFRTSRGGDQSIVIVDPHTRIELGLPVLRYREEMEEYKIRPPYTRDYWSNHYL</sequence>
<evidence type="ECO:0000313" key="1">
    <source>
        <dbReference type="EMBL" id="KAF2457247.1"/>
    </source>
</evidence>
<keyword evidence="2" id="KW-1185">Reference proteome</keyword>
<dbReference type="Proteomes" id="UP000799766">
    <property type="component" value="Unassembled WGS sequence"/>
</dbReference>
<reference evidence="1" key="1">
    <citation type="journal article" date="2020" name="Stud. Mycol.">
        <title>101 Dothideomycetes genomes: a test case for predicting lifestyles and emergence of pathogens.</title>
        <authorList>
            <person name="Haridas S."/>
            <person name="Albert R."/>
            <person name="Binder M."/>
            <person name="Bloem J."/>
            <person name="Labutti K."/>
            <person name="Salamov A."/>
            <person name="Andreopoulos B."/>
            <person name="Baker S."/>
            <person name="Barry K."/>
            <person name="Bills G."/>
            <person name="Bluhm B."/>
            <person name="Cannon C."/>
            <person name="Castanera R."/>
            <person name="Culley D."/>
            <person name="Daum C."/>
            <person name="Ezra D."/>
            <person name="Gonzalez J."/>
            <person name="Henrissat B."/>
            <person name="Kuo A."/>
            <person name="Liang C."/>
            <person name="Lipzen A."/>
            <person name="Lutzoni F."/>
            <person name="Magnuson J."/>
            <person name="Mondo S."/>
            <person name="Nolan M."/>
            <person name="Ohm R."/>
            <person name="Pangilinan J."/>
            <person name="Park H.-J."/>
            <person name="Ramirez L."/>
            <person name="Alfaro M."/>
            <person name="Sun H."/>
            <person name="Tritt A."/>
            <person name="Yoshinaga Y."/>
            <person name="Zwiers L.-H."/>
            <person name="Turgeon B."/>
            <person name="Goodwin S."/>
            <person name="Spatafora J."/>
            <person name="Crous P."/>
            <person name="Grigoriev I."/>
        </authorList>
    </citation>
    <scope>NUCLEOTIDE SEQUENCE</scope>
    <source>
        <strain evidence="1">ATCC 16933</strain>
    </source>
</reference>
<dbReference type="AlphaFoldDB" id="A0A6A6P0G5"/>
<protein>
    <submittedName>
        <fullName evidence="1">Uncharacterized protein</fullName>
    </submittedName>
</protein>
<gene>
    <name evidence="1" type="ORF">BDY21DRAFT_37657</name>
</gene>